<evidence type="ECO:0008006" key="4">
    <source>
        <dbReference type="Google" id="ProtNLM"/>
    </source>
</evidence>
<gene>
    <name evidence="2" type="ORF">SAE01_34270</name>
</gene>
<keyword evidence="1" id="KW-0732">Signal</keyword>
<reference evidence="2 3" key="1">
    <citation type="submission" date="2019-07" db="EMBL/GenBank/DDBJ databases">
        <title>Whole genome shotgun sequence of Segetibacter aerophilus NBRC 106135.</title>
        <authorList>
            <person name="Hosoyama A."/>
            <person name="Uohara A."/>
            <person name="Ohji S."/>
            <person name="Ichikawa N."/>
        </authorList>
    </citation>
    <scope>NUCLEOTIDE SEQUENCE [LARGE SCALE GENOMIC DNA]</scope>
    <source>
        <strain evidence="2 3">NBRC 106135</strain>
    </source>
</reference>
<protein>
    <recommendedName>
        <fullName evidence="4">Lipoprotein</fullName>
    </recommendedName>
</protein>
<comment type="caution">
    <text evidence="2">The sequence shown here is derived from an EMBL/GenBank/DDBJ whole genome shotgun (WGS) entry which is preliminary data.</text>
</comment>
<dbReference type="Proteomes" id="UP000321513">
    <property type="component" value="Unassembled WGS sequence"/>
</dbReference>
<evidence type="ECO:0000256" key="1">
    <source>
        <dbReference type="SAM" id="SignalP"/>
    </source>
</evidence>
<evidence type="ECO:0000313" key="3">
    <source>
        <dbReference type="Proteomes" id="UP000321513"/>
    </source>
</evidence>
<dbReference type="RefSeq" id="WP_147205043.1">
    <property type="nucleotide sequence ID" value="NZ_BJYT01000014.1"/>
</dbReference>
<dbReference type="EMBL" id="BJYT01000014">
    <property type="protein sequence ID" value="GEO10931.1"/>
    <property type="molecule type" value="Genomic_DNA"/>
</dbReference>
<organism evidence="2 3">
    <name type="scientific">Segetibacter aerophilus</name>
    <dbReference type="NCBI Taxonomy" id="670293"/>
    <lineage>
        <taxon>Bacteria</taxon>
        <taxon>Pseudomonadati</taxon>
        <taxon>Bacteroidota</taxon>
        <taxon>Chitinophagia</taxon>
        <taxon>Chitinophagales</taxon>
        <taxon>Chitinophagaceae</taxon>
        <taxon>Segetibacter</taxon>
    </lineage>
</organism>
<name>A0A512BG45_9BACT</name>
<dbReference type="OrthoDB" id="794683at2"/>
<dbReference type="PROSITE" id="PS51257">
    <property type="entry name" value="PROKAR_LIPOPROTEIN"/>
    <property type="match status" value="1"/>
</dbReference>
<feature type="chain" id="PRO_5021858153" description="Lipoprotein" evidence="1">
    <location>
        <begin position="22"/>
        <end position="146"/>
    </location>
</feature>
<keyword evidence="3" id="KW-1185">Reference proteome</keyword>
<dbReference type="AlphaFoldDB" id="A0A512BG45"/>
<evidence type="ECO:0000313" key="2">
    <source>
        <dbReference type="EMBL" id="GEO10931.1"/>
    </source>
</evidence>
<sequence length="146" mass="16598">MKKSILYILLLSIIISCGDSSEDIEAATNISKTAHTDTAKINTKTVAKQSNSSLRPVDDFNHAEAIVMAKEFVARRLNISPAPTFDNTNLDWIKLKHNVYKITATVEADDADCVRHKYNWMVKLRYKNGDWTDRNNWAVLDIKITE</sequence>
<accession>A0A512BG45</accession>
<feature type="signal peptide" evidence="1">
    <location>
        <begin position="1"/>
        <end position="21"/>
    </location>
</feature>
<proteinExistence type="predicted"/>